<dbReference type="eggNOG" id="COG0247">
    <property type="taxonomic scope" value="Bacteria"/>
</dbReference>
<keyword evidence="1 6" id="KW-0004">4Fe-4S</keyword>
<keyword evidence="3" id="KW-0677">Repeat</keyword>
<gene>
    <name evidence="8" type="ordered locus">OB2832</name>
</gene>
<dbReference type="GO" id="GO:0046872">
    <property type="term" value="F:metal ion binding"/>
    <property type="evidence" value="ECO:0007669"/>
    <property type="project" value="UniProtKB-UniRule"/>
</dbReference>
<dbReference type="PANTHER" id="PTHR32479:SF17">
    <property type="entry name" value="GLYCOLATE OXIDASE IRON-SULFUR SUBUNIT"/>
    <property type="match status" value="1"/>
</dbReference>
<reference evidence="8 9" key="1">
    <citation type="journal article" date="2001" name="FEMS Microbiol. Lett.">
        <title>Oceanobacillus iheyensis gen. nov., sp. nov., a deep-sea extremely halotolerant and alkaliphilic species isolated from a depth of 1050 m on the Iheya Ridge.</title>
        <authorList>
            <person name="Lu J."/>
            <person name="Nogi Y."/>
            <person name="Takami H."/>
        </authorList>
    </citation>
    <scope>NUCLEOTIDE SEQUENCE [LARGE SCALE GENOMIC DNA]</scope>
    <source>
        <strain evidence="9">DSM 14371 / CIP 107618 / JCM 11309 / KCTC 3954 / HTE831</strain>
    </source>
</reference>
<keyword evidence="6" id="KW-0813">Transport</keyword>
<dbReference type="Proteomes" id="UP000000822">
    <property type="component" value="Chromosome"/>
</dbReference>
<comment type="function">
    <text evidence="6">Component of a complex that catalyzes the oxidation of glycolate to glyoxylate.</text>
</comment>
<proteinExistence type="predicted"/>
<keyword evidence="6" id="KW-0249">Electron transport</keyword>
<evidence type="ECO:0000256" key="4">
    <source>
        <dbReference type="ARBA" id="ARBA00023004"/>
    </source>
</evidence>
<dbReference type="InterPro" id="IPR017896">
    <property type="entry name" value="4Fe4S_Fe-S-bd"/>
</dbReference>
<dbReference type="Gene3D" id="1.10.1060.10">
    <property type="entry name" value="Alpha-helical ferredoxin"/>
    <property type="match status" value="1"/>
</dbReference>
<dbReference type="InterPro" id="IPR012257">
    <property type="entry name" value="Glc_ox_4Fe-4S"/>
</dbReference>
<feature type="domain" description="4Fe-4S ferredoxin-type" evidence="7">
    <location>
        <begin position="68"/>
        <end position="99"/>
    </location>
</feature>
<dbReference type="InterPro" id="IPR017900">
    <property type="entry name" value="4Fe4S_Fe_S_CS"/>
</dbReference>
<dbReference type="HOGENOM" id="CLU_023081_0_1_9"/>
<feature type="domain" description="4Fe-4S ferredoxin-type" evidence="7">
    <location>
        <begin position="15"/>
        <end position="45"/>
    </location>
</feature>
<evidence type="ECO:0000259" key="7">
    <source>
        <dbReference type="PROSITE" id="PS51379"/>
    </source>
</evidence>
<dbReference type="InterPro" id="IPR004017">
    <property type="entry name" value="Cys_rich_dom"/>
</dbReference>
<dbReference type="KEGG" id="oih:OB2832"/>
<dbReference type="GO" id="GO:0051539">
    <property type="term" value="F:4 iron, 4 sulfur cluster binding"/>
    <property type="evidence" value="ECO:0007669"/>
    <property type="project" value="UniProtKB-UniRule"/>
</dbReference>
<dbReference type="PhylomeDB" id="Q8EML0"/>
<dbReference type="OrthoDB" id="9770306at2"/>
<comment type="catalytic activity">
    <reaction evidence="6">
        <text>(R)-lactate + A = pyruvate + AH2</text>
        <dbReference type="Rhea" id="RHEA:15089"/>
        <dbReference type="ChEBI" id="CHEBI:13193"/>
        <dbReference type="ChEBI" id="CHEBI:15361"/>
        <dbReference type="ChEBI" id="CHEBI:16004"/>
        <dbReference type="ChEBI" id="CHEBI:17499"/>
    </reaction>
</comment>
<dbReference type="PANTHER" id="PTHR32479">
    <property type="entry name" value="GLYCOLATE OXIDASE IRON-SULFUR SUBUNIT"/>
    <property type="match status" value="1"/>
</dbReference>
<comment type="cofactor">
    <cofactor evidence="6">
        <name>[4Fe-4S] cluster</name>
        <dbReference type="ChEBI" id="CHEBI:49883"/>
    </cofactor>
    <text evidence="6">Binds 2 [4Fe-4S] clusters.</text>
</comment>
<evidence type="ECO:0000256" key="5">
    <source>
        <dbReference type="ARBA" id="ARBA00023014"/>
    </source>
</evidence>
<sequence length="443" mass="50159">MDTLVKERIQEDFQNRMDRDELENCMRCGFCLPVCPTYIQSGYDETQSPRGRIALMKGIVDGEIEPDEDIEQTLNECLGCRACEPACPAGVNYGQLLEEARDIFNQNKQHSLPERVIRKTVFEGLFPHPNRMENMTSLLTFYQRSGLQKVARNIGFMKLFPDTLATMEKVLPTTPTRKEMRSQSSYYVHKSQPKATVAFFKGCLMDTMFREVNKATIELLQKVGCDIAVPDTQNCCGALHGHSGEKEKAKELAKKNIAAFEQIGADYIITNAGGCGAFLHDYGHLLHDDPEWSERASHFSSKIKDITAILIDLDFHMMPLQMPEQVVTYQDSCHLRNVQKTFEEPRLLLESIDGFHYEEMNDAARCCGSAGIYNIVHSELSMKHLDYKMKQVKDTAATTIVTTNPGCLLQMKLGIEREGLSNKVRAVHIVELLIEAVDRRTSM</sequence>
<dbReference type="PIRSF" id="PIRSF000139">
    <property type="entry name" value="Glc_ox_4Fe-4S"/>
    <property type="match status" value="1"/>
</dbReference>
<dbReference type="EC" id="1.1.99.14" evidence="6"/>
<evidence type="ECO:0000256" key="3">
    <source>
        <dbReference type="ARBA" id="ARBA00022737"/>
    </source>
</evidence>
<evidence type="ECO:0000256" key="1">
    <source>
        <dbReference type="ARBA" id="ARBA00022485"/>
    </source>
</evidence>
<organism evidence="8 9">
    <name type="scientific">Oceanobacillus iheyensis (strain DSM 14371 / CIP 107618 / JCM 11309 / KCTC 3954 / HTE831)</name>
    <dbReference type="NCBI Taxonomy" id="221109"/>
    <lineage>
        <taxon>Bacteria</taxon>
        <taxon>Bacillati</taxon>
        <taxon>Bacillota</taxon>
        <taxon>Bacilli</taxon>
        <taxon>Bacillales</taxon>
        <taxon>Bacillaceae</taxon>
        <taxon>Oceanobacillus</taxon>
    </lineage>
</organism>
<keyword evidence="9" id="KW-1185">Reference proteome</keyword>
<reference evidence="8 9" key="2">
    <citation type="journal article" date="2002" name="Nucleic Acids Res.">
        <title>Genome sequence of Oceanobacillus iheyensis isolated from the Iheya Ridge and its unexpected adaptive capabilities to extreme environments.</title>
        <authorList>
            <person name="Takami H."/>
            <person name="Takaki Y."/>
            <person name="Uchiyama I."/>
        </authorList>
    </citation>
    <scope>NUCLEOTIDE SEQUENCE [LARGE SCALE GENOMIC DNA]</scope>
    <source>
        <strain evidence="9">DSM 14371 / CIP 107618 / JCM 11309 / KCTC 3954 / HTE831</strain>
    </source>
</reference>
<dbReference type="AlphaFoldDB" id="Q8EML0"/>
<dbReference type="Pfam" id="PF02754">
    <property type="entry name" value="CCG"/>
    <property type="match status" value="2"/>
</dbReference>
<dbReference type="InterPro" id="IPR009051">
    <property type="entry name" value="Helical_ferredxn"/>
</dbReference>
<dbReference type="STRING" id="221109.gene:10735084"/>
<dbReference type="EMBL" id="BA000028">
    <property type="protein sequence ID" value="BAC14788.1"/>
    <property type="molecule type" value="Genomic_DNA"/>
</dbReference>
<evidence type="ECO:0000256" key="2">
    <source>
        <dbReference type="ARBA" id="ARBA00022723"/>
    </source>
</evidence>
<keyword evidence="4 6" id="KW-0408">Iron</keyword>
<dbReference type="SUPFAM" id="SSF46548">
    <property type="entry name" value="alpha-helical ferredoxin"/>
    <property type="match status" value="1"/>
</dbReference>
<dbReference type="RefSeq" id="WP_011067229.1">
    <property type="nucleotide sequence ID" value="NC_004193.1"/>
</dbReference>
<dbReference type="GO" id="GO:0019154">
    <property type="term" value="F:glycolate dehydrogenase activity"/>
    <property type="evidence" value="ECO:0007669"/>
    <property type="project" value="UniProtKB-EC"/>
</dbReference>
<keyword evidence="2 6" id="KW-0479">Metal-binding</keyword>
<dbReference type="PROSITE" id="PS00198">
    <property type="entry name" value="4FE4S_FER_1"/>
    <property type="match status" value="1"/>
</dbReference>
<keyword evidence="5 6" id="KW-0411">Iron-sulfur</keyword>
<comment type="catalytic activity">
    <reaction evidence="6">
        <text>glycolate + A = glyoxylate + AH2</text>
        <dbReference type="Rhea" id="RHEA:21264"/>
        <dbReference type="ChEBI" id="CHEBI:13193"/>
        <dbReference type="ChEBI" id="CHEBI:17499"/>
        <dbReference type="ChEBI" id="CHEBI:29805"/>
        <dbReference type="ChEBI" id="CHEBI:36655"/>
        <dbReference type="EC" id="1.1.99.14"/>
    </reaction>
</comment>
<evidence type="ECO:0000313" key="9">
    <source>
        <dbReference type="Proteomes" id="UP000000822"/>
    </source>
</evidence>
<protein>
    <recommendedName>
        <fullName evidence="6">Glycolate oxidase iron-sulfur subunit</fullName>
        <ecNumber evidence="6">1.1.99.14</ecNumber>
    </recommendedName>
</protein>
<evidence type="ECO:0000256" key="6">
    <source>
        <dbReference type="PIRNR" id="PIRNR000139"/>
    </source>
</evidence>
<accession>Q8EML0</accession>
<evidence type="ECO:0000313" key="8">
    <source>
        <dbReference type="EMBL" id="BAC14788.1"/>
    </source>
</evidence>
<dbReference type="Pfam" id="PF13183">
    <property type="entry name" value="Fer4_8"/>
    <property type="match status" value="1"/>
</dbReference>
<dbReference type="PROSITE" id="PS51379">
    <property type="entry name" value="4FE4S_FER_2"/>
    <property type="match status" value="2"/>
</dbReference>
<name>Q8EML0_OCEIH</name>